<organism evidence="1 2">
    <name type="scientific">Candidatus Nitrosomaritimum aestuariumsis</name>
    <dbReference type="NCBI Taxonomy" id="3342354"/>
    <lineage>
        <taxon>Archaea</taxon>
        <taxon>Nitrososphaerota</taxon>
        <taxon>Nitrososphaeria</taxon>
        <taxon>Nitrosopumilales</taxon>
        <taxon>Nitrosopumilaceae</taxon>
        <taxon>Candidatus Nitrosomaritimum</taxon>
    </lineage>
</organism>
<evidence type="ECO:0000313" key="2">
    <source>
        <dbReference type="Proteomes" id="UP000559653"/>
    </source>
</evidence>
<protein>
    <submittedName>
        <fullName evidence="1">NADH-quinone oxidoreductase subunit C</fullName>
    </submittedName>
</protein>
<comment type="caution">
    <text evidence="1">The sequence shown here is derived from an EMBL/GenBank/DDBJ whole genome shotgun (WGS) entry which is preliminary data.</text>
</comment>
<evidence type="ECO:0000313" key="1">
    <source>
        <dbReference type="EMBL" id="MBA4452866.1"/>
    </source>
</evidence>
<dbReference type="EMBL" id="JACEMZ010000050">
    <property type="protein sequence ID" value="MBA4452866.1"/>
    <property type="molecule type" value="Genomic_DNA"/>
</dbReference>
<name>A0AC60VZJ1_9ARCH</name>
<accession>A0AC60VZJ1</accession>
<reference evidence="1 2" key="1">
    <citation type="journal article" date="2020" name="Appl. Environ. Microbiol.">
        <title>Genomic Characteristics of a Novel Species of Ammonia-Oxidizing Archaea from the Jiulong River Estuary.</title>
        <authorList>
            <person name="Zou D."/>
            <person name="Wan R."/>
            <person name="Han L."/>
            <person name="Xu M.N."/>
            <person name="Liu Y."/>
            <person name="Liu H."/>
            <person name="Kao S.J."/>
            <person name="Li M."/>
        </authorList>
    </citation>
    <scope>NUCLEOTIDE SEQUENCE [LARGE SCALE GENOMIC DNA]</scope>
    <source>
        <strain evidence="1">W1bin1</strain>
    </source>
</reference>
<proteinExistence type="predicted"/>
<gene>
    <name evidence="1" type="ORF">H2B03_06855</name>
</gene>
<dbReference type="Proteomes" id="UP000559653">
    <property type="component" value="Unassembled WGS sequence"/>
</dbReference>
<sequence>MSSDSDKETIEKKPEESKPAETKTPEKPAVAKPAEEKPAASKPAPAKKPTPAKEEPELPAFEKGIADKIIEKFGEKTTISFVKPDRVGIKVGRDDIHDVAEFARDTLNYDHVDSVAGVDYPTDKEIEVVYHLSSYTDPTLSRQVLELATRAQREEDPIPGNDATKLPSLRDIFYSVEFHEREVFEMLGVYFEGHPDNRRLLLPEDWADLPPLRKDFRNKGR</sequence>